<organism evidence="2">
    <name type="scientific">Candidatus Kentrum sp. TC</name>
    <dbReference type="NCBI Taxonomy" id="2126339"/>
    <lineage>
        <taxon>Bacteria</taxon>
        <taxon>Pseudomonadati</taxon>
        <taxon>Pseudomonadota</taxon>
        <taxon>Gammaproteobacteria</taxon>
        <taxon>Candidatus Kentrum</taxon>
    </lineage>
</organism>
<evidence type="ECO:0000259" key="1">
    <source>
        <dbReference type="Pfam" id="PF06114"/>
    </source>
</evidence>
<reference evidence="2" key="1">
    <citation type="submission" date="2019-02" db="EMBL/GenBank/DDBJ databases">
        <authorList>
            <person name="Gruber-Vodicka R. H."/>
            <person name="Seah K. B. B."/>
        </authorList>
    </citation>
    <scope>NUCLEOTIDE SEQUENCE</scope>
    <source>
        <strain evidence="2">BECK_BZ126</strain>
    </source>
</reference>
<protein>
    <recommendedName>
        <fullName evidence="1">IrrE N-terminal-like domain-containing protein</fullName>
    </recommendedName>
</protein>
<dbReference type="PANTHER" id="PTHR43236:SF1">
    <property type="entry name" value="BLL7220 PROTEIN"/>
    <property type="match status" value="1"/>
</dbReference>
<dbReference type="InterPro" id="IPR010359">
    <property type="entry name" value="IrrE_HExxH"/>
</dbReference>
<dbReference type="InterPro" id="IPR052345">
    <property type="entry name" value="Rad_response_metalloprotease"/>
</dbReference>
<accession>A0A451AH64</accession>
<dbReference type="Gene3D" id="1.10.10.2910">
    <property type="match status" value="1"/>
</dbReference>
<gene>
    <name evidence="2" type="ORF">BECKTC1821F_GA0114240_11852</name>
</gene>
<proteinExistence type="predicted"/>
<name>A0A451AH64_9GAMM</name>
<dbReference type="PANTHER" id="PTHR43236">
    <property type="entry name" value="ANTITOXIN HIGA1"/>
    <property type="match status" value="1"/>
</dbReference>
<feature type="domain" description="IrrE N-terminal-like" evidence="1">
    <location>
        <begin position="104"/>
        <end position="155"/>
    </location>
</feature>
<dbReference type="EMBL" id="CAADFW010000185">
    <property type="protein sequence ID" value="VFK65383.1"/>
    <property type="molecule type" value="Genomic_DNA"/>
</dbReference>
<sequence length="189" mass="21759">MQYGNEKRPTGWKVDPLSTHKIRGTSTSSRRFLVDRFSFIEDGYRIDALKLFERVIEDIGFPFSVEHERYMGSNLALTDVSKRTVKIRQDIYDGAKSIYSGLARFTLIHELGHIVLHSNQAPSFSRTKSNHEWYEDSEWQADTFSGEFLMPVNLVQSLCSCPNDIVKVFGVSQSAAYVRWDKLKREGLI</sequence>
<evidence type="ECO:0000313" key="2">
    <source>
        <dbReference type="EMBL" id="VFK65383.1"/>
    </source>
</evidence>
<dbReference type="AlphaFoldDB" id="A0A451AH64"/>
<dbReference type="Pfam" id="PF06114">
    <property type="entry name" value="Peptidase_M78"/>
    <property type="match status" value="1"/>
</dbReference>